<proteinExistence type="predicted"/>
<dbReference type="PANTHER" id="PTHR33209">
    <property type="entry name" value="PROTEASE 4"/>
    <property type="match status" value="1"/>
</dbReference>
<dbReference type="SUPFAM" id="SSF52096">
    <property type="entry name" value="ClpP/crotonase"/>
    <property type="match status" value="1"/>
</dbReference>
<feature type="non-terminal residue" evidence="2">
    <location>
        <position position="212"/>
    </location>
</feature>
<dbReference type="CDD" id="cd07018">
    <property type="entry name" value="S49_SppA_67K_type"/>
    <property type="match status" value="1"/>
</dbReference>
<dbReference type="InterPro" id="IPR047217">
    <property type="entry name" value="S49_SppA_67K_type_N"/>
</dbReference>
<keyword evidence="2" id="KW-0378">Hydrolase</keyword>
<dbReference type="GO" id="GO:0008233">
    <property type="term" value="F:peptidase activity"/>
    <property type="evidence" value="ECO:0007669"/>
    <property type="project" value="UniProtKB-KW"/>
</dbReference>
<dbReference type="Gene3D" id="3.90.226.10">
    <property type="entry name" value="2-enoyl-CoA Hydratase, Chain A, domain 1"/>
    <property type="match status" value="2"/>
</dbReference>
<dbReference type="AlphaFoldDB" id="J9FHQ0"/>
<evidence type="ECO:0000313" key="2">
    <source>
        <dbReference type="EMBL" id="EJW94431.1"/>
    </source>
</evidence>
<dbReference type="EMBL" id="AMCI01006381">
    <property type="protein sequence ID" value="EJW94431.1"/>
    <property type="molecule type" value="Genomic_DNA"/>
</dbReference>
<keyword evidence="2" id="KW-0645">Protease</keyword>
<name>J9FHQ0_9ZZZZ</name>
<reference evidence="2" key="1">
    <citation type="journal article" date="2012" name="PLoS ONE">
        <title>Gene sets for utilization of primary and secondary nutrition supplies in the distal gut of endangered iberian lynx.</title>
        <authorList>
            <person name="Alcaide M."/>
            <person name="Messina E."/>
            <person name="Richter M."/>
            <person name="Bargiela R."/>
            <person name="Peplies J."/>
            <person name="Huws S.A."/>
            <person name="Newbold C.J."/>
            <person name="Golyshin P.N."/>
            <person name="Simon M.A."/>
            <person name="Lopez G."/>
            <person name="Yakimov M.M."/>
            <person name="Ferrer M."/>
        </authorList>
    </citation>
    <scope>NUCLEOTIDE SEQUENCE</scope>
</reference>
<gene>
    <name evidence="2" type="ORF">EVA_17462</name>
</gene>
<accession>J9FHQ0</accession>
<dbReference type="InterPro" id="IPR002142">
    <property type="entry name" value="Peptidase_S49"/>
</dbReference>
<dbReference type="PANTHER" id="PTHR33209:SF2">
    <property type="entry name" value="CHROMOSOME UNDETERMINED SCAFFOLD_55, WHOLE GENOME SHOTGUN SEQUENCE"/>
    <property type="match status" value="1"/>
</dbReference>
<protein>
    <submittedName>
        <fullName evidence="2">Protease IV</fullName>
    </submittedName>
</protein>
<evidence type="ECO:0000259" key="1">
    <source>
        <dbReference type="Pfam" id="PF01343"/>
    </source>
</evidence>
<comment type="caution">
    <text evidence="2">The sequence shown here is derived from an EMBL/GenBank/DDBJ whole genome shotgun (WGS) entry which is preliminary data.</text>
</comment>
<dbReference type="InterPro" id="IPR029045">
    <property type="entry name" value="ClpP/crotonase-like_dom_sf"/>
</dbReference>
<dbReference type="GO" id="GO:0006508">
    <property type="term" value="P:proteolysis"/>
    <property type="evidence" value="ECO:0007669"/>
    <property type="project" value="UniProtKB-KW"/>
</dbReference>
<dbReference type="Pfam" id="PF01343">
    <property type="entry name" value="Peptidase_S49"/>
    <property type="match status" value="1"/>
</dbReference>
<sequence>REIGAAIDRYRERSGKQVWVWGDSFTQSQYLIVSHADHVGLHPMGNVALKGLSATSLYWGRLFKSIGIEVEVHKAGAFKSAPEIFTSGAPSSESLMAQKSYMDDAWQTLVKGIEKRRGMEEGTVDRLIQQIVNSRAEDASLATMFFDAGLVDALETKDDFLSAVEKKYSRAGVVTHVDMPTYLMSKSMSTSTQGTVAVVVAEGEISSMPDLG</sequence>
<feature type="domain" description="Peptidase S49" evidence="1">
    <location>
        <begin position="12"/>
        <end position="166"/>
    </location>
</feature>
<feature type="non-terminal residue" evidence="2">
    <location>
        <position position="1"/>
    </location>
</feature>
<organism evidence="2">
    <name type="scientific">gut metagenome</name>
    <dbReference type="NCBI Taxonomy" id="749906"/>
    <lineage>
        <taxon>unclassified sequences</taxon>
        <taxon>metagenomes</taxon>
        <taxon>organismal metagenomes</taxon>
    </lineage>
</organism>